<feature type="domain" description="AMP-binding enzyme C-terminal" evidence="3">
    <location>
        <begin position="473"/>
        <end position="556"/>
    </location>
</feature>
<dbReference type="PANTHER" id="PTHR43767:SF1">
    <property type="entry name" value="NONRIBOSOMAL PEPTIDE SYNTHASE PES1 (EUROFUNG)-RELATED"/>
    <property type="match status" value="1"/>
</dbReference>
<reference evidence="5" key="1">
    <citation type="submission" date="2016-11" db="EMBL/GenBank/DDBJ databases">
        <authorList>
            <person name="Varghese N."/>
            <person name="Submissions S."/>
        </authorList>
    </citation>
    <scope>NUCLEOTIDE SEQUENCE [LARGE SCALE GENOMIC DNA]</scope>
    <source>
        <strain evidence="5">DSM 16219</strain>
    </source>
</reference>
<evidence type="ECO:0000313" key="5">
    <source>
        <dbReference type="Proteomes" id="UP000183994"/>
    </source>
</evidence>
<dbReference type="Gene3D" id="3.40.50.12780">
    <property type="entry name" value="N-terminal domain of ligase-like"/>
    <property type="match status" value="1"/>
</dbReference>
<gene>
    <name evidence="4" type="ORF">SAMN02745216_02549</name>
</gene>
<evidence type="ECO:0000256" key="1">
    <source>
        <dbReference type="SAM" id="Phobius"/>
    </source>
</evidence>
<dbReference type="InterPro" id="IPR020845">
    <property type="entry name" value="AMP-binding_CS"/>
</dbReference>
<dbReference type="RefSeq" id="WP_073476359.1">
    <property type="nucleotide sequence ID" value="NZ_FQZU01000014.1"/>
</dbReference>
<dbReference type="InterPro" id="IPR050237">
    <property type="entry name" value="ATP-dep_AMP-bd_enzyme"/>
</dbReference>
<dbReference type="InterPro" id="IPR042099">
    <property type="entry name" value="ANL_N_sf"/>
</dbReference>
<feature type="transmembrane region" description="Helical" evidence="1">
    <location>
        <begin position="253"/>
        <end position="275"/>
    </location>
</feature>
<dbReference type="Pfam" id="PF13193">
    <property type="entry name" value="AMP-binding_C"/>
    <property type="match status" value="1"/>
</dbReference>
<dbReference type="Proteomes" id="UP000183994">
    <property type="component" value="Unassembled WGS sequence"/>
</dbReference>
<protein>
    <submittedName>
        <fullName evidence="4">Acyl-CoA synthetase (AMP-forming)/AMP-acid ligase II</fullName>
    </submittedName>
</protein>
<dbReference type="GO" id="GO:0016878">
    <property type="term" value="F:acid-thiol ligase activity"/>
    <property type="evidence" value="ECO:0007669"/>
    <property type="project" value="UniProtKB-ARBA"/>
</dbReference>
<dbReference type="OrthoDB" id="5483897at2"/>
<dbReference type="PANTHER" id="PTHR43767">
    <property type="entry name" value="LONG-CHAIN-FATTY-ACID--COA LIGASE"/>
    <property type="match status" value="1"/>
</dbReference>
<dbReference type="InterPro" id="IPR045851">
    <property type="entry name" value="AMP-bd_C_sf"/>
</dbReference>
<dbReference type="Pfam" id="PF00501">
    <property type="entry name" value="AMP-binding"/>
    <property type="match status" value="1"/>
</dbReference>
<dbReference type="InterPro" id="IPR025110">
    <property type="entry name" value="AMP-bd_C"/>
</dbReference>
<dbReference type="PROSITE" id="PS00455">
    <property type="entry name" value="AMP_BINDING"/>
    <property type="match status" value="1"/>
</dbReference>
<dbReference type="Gene3D" id="3.30.300.30">
    <property type="match status" value="1"/>
</dbReference>
<dbReference type="STRING" id="1121393.SAMN02745216_02549"/>
<keyword evidence="5" id="KW-1185">Reference proteome</keyword>
<dbReference type="EMBL" id="FQZU01000014">
    <property type="protein sequence ID" value="SHJ91987.1"/>
    <property type="molecule type" value="Genomic_DNA"/>
</dbReference>
<dbReference type="SUPFAM" id="SSF56801">
    <property type="entry name" value="Acetyl-CoA synthetase-like"/>
    <property type="match status" value="1"/>
</dbReference>
<accession>A0A1M6N8J4</accession>
<keyword evidence="1" id="KW-0472">Membrane</keyword>
<evidence type="ECO:0000313" key="4">
    <source>
        <dbReference type="EMBL" id="SHJ91987.1"/>
    </source>
</evidence>
<keyword evidence="1" id="KW-0812">Transmembrane</keyword>
<keyword evidence="4" id="KW-0436">Ligase</keyword>
<proteinExistence type="predicted"/>
<feature type="domain" description="AMP-dependent synthetase/ligase" evidence="2">
    <location>
        <begin position="33"/>
        <end position="422"/>
    </location>
</feature>
<sequence>MAMEQIWRKSYGKEIPDLDPNLFETDGVTVINESMARFKKNTAMIFMGVRITYGEIDAYADRFARMLIKQGFRKGDVVGINLPNIPEYVIAWLGIMRAGCISSGVSPLLSPKELEHQLNDGEIKGLVTLDALFVHRVAPMADRLPHLKLVVGASVAGFLPKIKQILGKLLKKIPSGKLHSLPGKTVMAFSSILKDPEYATGSIEVELGPNDAAYLMYTGGTTGPSKGAVLTHRNFVSELLLTTHYMEWTGLQVGIMSAFPMFHIAGLMVNAFAIYCGMTQMMLPDPRNVNMIMDFLEKEKPYIFGNVPSIYYMLLAQPRFKTIDHSGLAQCVSAAAPFPVDSQKQLEAVIGQGKLIELYGMTETTGVAVMNPLHGEKKLGSVGLPLPNTDVKIVDTATGEEAPLGEPGEILVRNPMIMQSYFKKPEETRKALDAEGFMHTGDVGFMDEDGYITLVDRTKDMLIVSGFKVFSKKVEDIMADHPAIEIMALIGAPNPDRPGSEVAKAFVTLDAEYTFDGDQEALKADIISFAKEHLAPYEVPKEIEIIEEMPLTSVGKLDKKVLRANVGA</sequence>
<name>A0A1M6N8J4_9BACT</name>
<dbReference type="AlphaFoldDB" id="A0A1M6N8J4"/>
<evidence type="ECO:0000259" key="2">
    <source>
        <dbReference type="Pfam" id="PF00501"/>
    </source>
</evidence>
<keyword evidence="1" id="KW-1133">Transmembrane helix</keyword>
<dbReference type="InterPro" id="IPR000873">
    <property type="entry name" value="AMP-dep_synth/lig_dom"/>
</dbReference>
<evidence type="ECO:0000259" key="3">
    <source>
        <dbReference type="Pfam" id="PF13193"/>
    </source>
</evidence>
<organism evidence="4 5">
    <name type="scientific">Desulfatibacillum alkenivorans DSM 16219</name>
    <dbReference type="NCBI Taxonomy" id="1121393"/>
    <lineage>
        <taxon>Bacteria</taxon>
        <taxon>Pseudomonadati</taxon>
        <taxon>Thermodesulfobacteriota</taxon>
        <taxon>Desulfobacteria</taxon>
        <taxon>Desulfobacterales</taxon>
        <taxon>Desulfatibacillaceae</taxon>
        <taxon>Desulfatibacillum</taxon>
    </lineage>
</organism>